<feature type="compositionally biased region" description="Low complexity" evidence="1">
    <location>
        <begin position="36"/>
        <end position="59"/>
    </location>
</feature>
<dbReference type="Pfam" id="PF00849">
    <property type="entry name" value="PseudoU_synth_2"/>
    <property type="match status" value="1"/>
</dbReference>
<evidence type="ECO:0000256" key="1">
    <source>
        <dbReference type="SAM" id="MobiDB-lite"/>
    </source>
</evidence>
<dbReference type="InterPro" id="IPR006145">
    <property type="entry name" value="PsdUridine_synth_RsuA/RluA"/>
</dbReference>
<dbReference type="OrthoDB" id="424794at2759"/>
<dbReference type="GO" id="GO:0003723">
    <property type="term" value="F:RNA binding"/>
    <property type="evidence" value="ECO:0007669"/>
    <property type="project" value="InterPro"/>
</dbReference>
<keyword evidence="4" id="KW-1185">Reference proteome</keyword>
<dbReference type="KEGG" id="bpg:Bathy09g03420"/>
<dbReference type="AlphaFoldDB" id="K8F2Q6"/>
<organism evidence="3 4">
    <name type="scientific">Bathycoccus prasinos</name>
    <dbReference type="NCBI Taxonomy" id="41875"/>
    <lineage>
        <taxon>Eukaryota</taxon>
        <taxon>Viridiplantae</taxon>
        <taxon>Chlorophyta</taxon>
        <taxon>Mamiellophyceae</taxon>
        <taxon>Mamiellales</taxon>
        <taxon>Bathycoccaceae</taxon>
        <taxon>Bathycoccus</taxon>
    </lineage>
</organism>
<gene>
    <name evidence="3" type="ORF">Bathy09g03420</name>
</gene>
<dbReference type="EMBL" id="FO082270">
    <property type="protein sequence ID" value="CCO66608.1"/>
    <property type="molecule type" value="Genomic_DNA"/>
</dbReference>
<protein>
    <recommendedName>
        <fullName evidence="2">Pseudouridine synthase RsuA/RluA-like domain-containing protein</fullName>
    </recommendedName>
</protein>
<feature type="domain" description="Pseudouridine synthase RsuA/RluA-like" evidence="2">
    <location>
        <begin position="174"/>
        <end position="352"/>
    </location>
</feature>
<feature type="region of interest" description="Disordered" evidence="1">
    <location>
        <begin position="36"/>
        <end position="67"/>
    </location>
</feature>
<dbReference type="GO" id="GO:0009982">
    <property type="term" value="F:pseudouridine synthase activity"/>
    <property type="evidence" value="ECO:0007669"/>
    <property type="project" value="InterPro"/>
</dbReference>
<dbReference type="GeneID" id="19013849"/>
<dbReference type="GO" id="GO:0000455">
    <property type="term" value="P:enzyme-directed rRNA pseudouridine synthesis"/>
    <property type="evidence" value="ECO:0007669"/>
    <property type="project" value="TreeGrafter"/>
</dbReference>
<evidence type="ECO:0000313" key="4">
    <source>
        <dbReference type="Proteomes" id="UP000198341"/>
    </source>
</evidence>
<sequence>MFCLRAAGSPAKRALALLVTKRAQKRRRTFSVLSSSPIASSSSSSSVPLKNTGTTTTTTEIPSEKRPARVEHCDLKSLSNNKKLSEALHGEITDVTERYFQALIEFGAVYISDELEEDFQLEPNTVKHKMKRIRSDVILPAGSRHYVRAHVNPRRFLAAGETRWMDCILKETDDFVVVMKPSGLPVSPSVDNAKENVLRCVWSALRVGNENDDEATKLFPTHRLDVTTSGVVVVAKNSKAASIFSKILRDGFVEKQYLALTENPAKIGLMTHEYEPSERTIGKGARTVKMKTLKLSEDDTASYLKKKTQIPSNVAILRVEKSEPVAVNGKTFYENTVKLITGRTHQIRAQFSKENLALINDCLYLNANDGETAPPRVPEPEEKIGLHALSLKINAETSLGPKGVEFRAENDIWWRSS</sequence>
<name>K8F2Q6_9CHLO</name>
<dbReference type="Proteomes" id="UP000198341">
    <property type="component" value="Chromosome 9"/>
</dbReference>
<proteinExistence type="predicted"/>
<dbReference type="InterPro" id="IPR050188">
    <property type="entry name" value="RluA_PseudoU_synthase"/>
</dbReference>
<accession>K8F2Q6</accession>
<dbReference type="InterPro" id="IPR020103">
    <property type="entry name" value="PsdUridine_synth_cat_dom_sf"/>
</dbReference>
<dbReference type="STRING" id="41875.K8F2Q6"/>
<dbReference type="Gene3D" id="3.30.2350.10">
    <property type="entry name" value="Pseudouridine synthase"/>
    <property type="match status" value="1"/>
</dbReference>
<evidence type="ECO:0000259" key="2">
    <source>
        <dbReference type="Pfam" id="PF00849"/>
    </source>
</evidence>
<dbReference type="RefSeq" id="XP_007511048.1">
    <property type="nucleotide sequence ID" value="XM_007510986.1"/>
</dbReference>
<dbReference type="SUPFAM" id="SSF55120">
    <property type="entry name" value="Pseudouridine synthase"/>
    <property type="match status" value="1"/>
</dbReference>
<dbReference type="PANTHER" id="PTHR21600">
    <property type="entry name" value="MITOCHONDRIAL RNA PSEUDOURIDINE SYNTHASE"/>
    <property type="match status" value="1"/>
</dbReference>
<evidence type="ECO:0000313" key="3">
    <source>
        <dbReference type="EMBL" id="CCO66608.1"/>
    </source>
</evidence>
<dbReference type="PANTHER" id="PTHR21600:SF52">
    <property type="entry name" value="PSEUDOURIDINE SYNTHASE RSUA_RLUA-LIKE DOMAIN-CONTAINING PROTEIN"/>
    <property type="match status" value="1"/>
</dbReference>
<dbReference type="CDD" id="cd02869">
    <property type="entry name" value="PseudoU_synth_RluA_like"/>
    <property type="match status" value="1"/>
</dbReference>
<dbReference type="eggNOG" id="KOG1919">
    <property type="taxonomic scope" value="Eukaryota"/>
</dbReference>
<reference evidence="3 4" key="1">
    <citation type="submission" date="2011-10" db="EMBL/GenBank/DDBJ databases">
        <authorList>
            <person name="Genoscope - CEA"/>
        </authorList>
    </citation>
    <scope>NUCLEOTIDE SEQUENCE [LARGE SCALE GENOMIC DNA]</scope>
    <source>
        <strain evidence="3 4">RCC 1105</strain>
    </source>
</reference>